<sequence>MGAFIFLAFGGALLATMFMGSNDDDSGEDLVPEGGDLEGTDGDDTLTMDDTETTPDMRGSLLDLGAGDDLSDGTGTGLFGAVHGGDGNDTITGPDSWVGPGKPNGITDGIYGDAGDDEITAVWETNVYGGDGNDTINYELPYGAADGSTAVDGGDGDDLIRIDVTANDWTNAVPAANFTGGEGADEFEVNLTAPALPFPVAGVPEPGESYEAGTGIRMADFTPGEDTFLVTISPEDGTNFLLAKTTTHSITTSDGELRYFSDLTLSFSATATTPAYQTSIRFYDLQDLSMDDIRILVA</sequence>
<dbReference type="PRINTS" id="PR00313">
    <property type="entry name" value="CABNDNGRPT"/>
</dbReference>
<evidence type="ECO:0000256" key="1">
    <source>
        <dbReference type="SAM" id="MobiDB-lite"/>
    </source>
</evidence>
<dbReference type="EMBL" id="FXTO01000007">
    <property type="protein sequence ID" value="SMO60821.1"/>
    <property type="molecule type" value="Genomic_DNA"/>
</dbReference>
<dbReference type="AlphaFoldDB" id="A0A521CPW6"/>
<feature type="region of interest" description="Disordered" evidence="1">
    <location>
        <begin position="24"/>
        <end position="55"/>
    </location>
</feature>
<evidence type="ECO:0000313" key="2">
    <source>
        <dbReference type="EMBL" id="SMO60821.1"/>
    </source>
</evidence>
<reference evidence="2 3" key="1">
    <citation type="submission" date="2017-05" db="EMBL/GenBank/DDBJ databases">
        <authorList>
            <person name="Varghese N."/>
            <person name="Submissions S."/>
        </authorList>
    </citation>
    <scope>NUCLEOTIDE SEQUENCE [LARGE SCALE GENOMIC DNA]</scope>
    <source>
        <strain evidence="2 3">DSM 29506</strain>
    </source>
</reference>
<proteinExistence type="predicted"/>
<evidence type="ECO:0008006" key="4">
    <source>
        <dbReference type="Google" id="ProtNLM"/>
    </source>
</evidence>
<accession>A0A521CPW6</accession>
<keyword evidence="3" id="KW-1185">Reference proteome</keyword>
<protein>
    <recommendedName>
        <fullName evidence="4">Hemolysin-type calcium-binding repeat-containing protein</fullName>
    </recommendedName>
</protein>
<organism evidence="2 3">
    <name type="scientific">Thalassovita litoralis</name>
    <dbReference type="NCBI Taxonomy" id="1010611"/>
    <lineage>
        <taxon>Bacteria</taxon>
        <taxon>Pseudomonadati</taxon>
        <taxon>Pseudomonadota</taxon>
        <taxon>Alphaproteobacteria</taxon>
        <taxon>Rhodobacterales</taxon>
        <taxon>Roseobacteraceae</taxon>
        <taxon>Thalassovita</taxon>
    </lineage>
</organism>
<dbReference type="Gene3D" id="2.160.20.160">
    <property type="match status" value="1"/>
</dbReference>
<gene>
    <name evidence="2" type="ORF">SAMN06265173_10752</name>
</gene>
<evidence type="ECO:0000313" key="3">
    <source>
        <dbReference type="Proteomes" id="UP000316030"/>
    </source>
</evidence>
<dbReference type="RefSeq" id="WP_142492840.1">
    <property type="nucleotide sequence ID" value="NZ_FXTO01000007.1"/>
</dbReference>
<dbReference type="Proteomes" id="UP000316030">
    <property type="component" value="Unassembled WGS sequence"/>
</dbReference>
<name>A0A521CPW6_9RHOB</name>
<dbReference type="OrthoDB" id="7857546at2"/>
<feature type="compositionally biased region" description="Acidic residues" evidence="1">
    <location>
        <begin position="24"/>
        <end position="53"/>
    </location>
</feature>